<dbReference type="Gene3D" id="4.10.375.10">
    <property type="entry name" value="Lipoxygenase-1, Domain 2"/>
    <property type="match status" value="1"/>
</dbReference>
<dbReference type="GO" id="GO:0034440">
    <property type="term" value="P:lipid oxidation"/>
    <property type="evidence" value="ECO:0007669"/>
    <property type="project" value="InterPro"/>
</dbReference>
<evidence type="ECO:0000313" key="6">
    <source>
        <dbReference type="EMBL" id="KIZ05622.1"/>
    </source>
</evidence>
<evidence type="ECO:0000256" key="2">
    <source>
        <dbReference type="ARBA" id="ARBA00022964"/>
    </source>
</evidence>
<feature type="region of interest" description="Disordered" evidence="4">
    <location>
        <begin position="92"/>
        <end position="123"/>
    </location>
</feature>
<proteinExistence type="predicted"/>
<dbReference type="AlphaFoldDB" id="A0A0D2MZA9"/>
<gene>
    <name evidence="6" type="ORF">MNEG_2333</name>
</gene>
<reference evidence="6 7" key="1">
    <citation type="journal article" date="2013" name="BMC Genomics">
        <title>Reconstruction of the lipid metabolism for the microalga Monoraphidium neglectum from its genome sequence reveals characteristics suitable for biofuel production.</title>
        <authorList>
            <person name="Bogen C."/>
            <person name="Al-Dilaimi A."/>
            <person name="Albersmeier A."/>
            <person name="Wichmann J."/>
            <person name="Grundmann M."/>
            <person name="Rupp O."/>
            <person name="Lauersen K.J."/>
            <person name="Blifernez-Klassen O."/>
            <person name="Kalinowski J."/>
            <person name="Goesmann A."/>
            <person name="Mussgnug J.H."/>
            <person name="Kruse O."/>
        </authorList>
    </citation>
    <scope>NUCLEOTIDE SEQUENCE [LARGE SCALE GENOMIC DNA]</scope>
    <source>
        <strain evidence="6 7">SAG 48.87</strain>
    </source>
</reference>
<sequence length="123" mass="14156">MDCPSHFLLQITLKTEGRPDIRFLANSYVDGQRTFFADTALPKDTPGGLMSDLRQRELIDLRVTDNKTRKGNERIYDFDVYNDLGTDKDVRPVVGGSSEYPYPRRLRTGRRLYPGDPPVYEAR</sequence>
<dbReference type="GeneID" id="25735211"/>
<keyword evidence="2" id="KW-0223">Dioxygenase</keyword>
<dbReference type="PANTHER" id="PTHR11771">
    <property type="entry name" value="LIPOXYGENASE"/>
    <property type="match status" value="1"/>
</dbReference>
<keyword evidence="1" id="KW-0479">Metal-binding</keyword>
<evidence type="ECO:0000259" key="5">
    <source>
        <dbReference type="PROSITE" id="PS51393"/>
    </source>
</evidence>
<dbReference type="KEGG" id="mng:MNEG_2333"/>
<dbReference type="Pfam" id="PF00305">
    <property type="entry name" value="Lipoxygenase"/>
    <property type="match status" value="1"/>
</dbReference>
<feature type="domain" description="Lipoxygenase" evidence="5">
    <location>
        <begin position="39"/>
        <end position="123"/>
    </location>
</feature>
<name>A0A0D2MZA9_9CHLO</name>
<evidence type="ECO:0000256" key="4">
    <source>
        <dbReference type="SAM" id="MobiDB-lite"/>
    </source>
</evidence>
<dbReference type="EC" id="1.13.11.12" evidence="6"/>
<organism evidence="6 7">
    <name type="scientific">Monoraphidium neglectum</name>
    <dbReference type="NCBI Taxonomy" id="145388"/>
    <lineage>
        <taxon>Eukaryota</taxon>
        <taxon>Viridiplantae</taxon>
        <taxon>Chlorophyta</taxon>
        <taxon>core chlorophytes</taxon>
        <taxon>Chlorophyceae</taxon>
        <taxon>CS clade</taxon>
        <taxon>Sphaeropleales</taxon>
        <taxon>Selenastraceae</taxon>
        <taxon>Monoraphidium</taxon>
    </lineage>
</organism>
<dbReference type="InterPro" id="IPR036226">
    <property type="entry name" value="LipOase_C_sf"/>
</dbReference>
<dbReference type="PRINTS" id="PR00468">
    <property type="entry name" value="PLTLPOXGNASE"/>
</dbReference>
<keyword evidence="7" id="KW-1185">Reference proteome</keyword>
<dbReference type="InterPro" id="IPR001246">
    <property type="entry name" value="LipOase_plant"/>
</dbReference>
<dbReference type="PROSITE" id="PS51393">
    <property type="entry name" value="LIPOXYGENASE_3"/>
    <property type="match status" value="1"/>
</dbReference>
<accession>A0A0D2MZA9</accession>
<dbReference type="Proteomes" id="UP000054498">
    <property type="component" value="Unassembled WGS sequence"/>
</dbReference>
<keyword evidence="3 6" id="KW-0560">Oxidoreductase</keyword>
<evidence type="ECO:0000313" key="7">
    <source>
        <dbReference type="Proteomes" id="UP000054498"/>
    </source>
</evidence>
<dbReference type="RefSeq" id="XP_013904641.1">
    <property type="nucleotide sequence ID" value="XM_014049187.1"/>
</dbReference>
<evidence type="ECO:0000256" key="1">
    <source>
        <dbReference type="ARBA" id="ARBA00022723"/>
    </source>
</evidence>
<dbReference type="GO" id="GO:0046872">
    <property type="term" value="F:metal ion binding"/>
    <property type="evidence" value="ECO:0007669"/>
    <property type="project" value="UniProtKB-KW"/>
</dbReference>
<dbReference type="InterPro" id="IPR000907">
    <property type="entry name" value="LipOase"/>
</dbReference>
<evidence type="ECO:0000256" key="3">
    <source>
        <dbReference type="ARBA" id="ARBA00023002"/>
    </source>
</evidence>
<protein>
    <submittedName>
        <fullName evidence="6">Seed lipoxygenase-1</fullName>
        <ecNumber evidence="6">1.13.11.12</ecNumber>
    </submittedName>
</protein>
<dbReference type="GO" id="GO:0016165">
    <property type="term" value="F:linoleate 13S-lipoxygenase activity"/>
    <property type="evidence" value="ECO:0007669"/>
    <property type="project" value="UniProtKB-EC"/>
</dbReference>
<dbReference type="SUPFAM" id="SSF48484">
    <property type="entry name" value="Lipoxigenase"/>
    <property type="match status" value="1"/>
</dbReference>
<dbReference type="STRING" id="145388.A0A0D2MZA9"/>
<dbReference type="OrthoDB" id="1647310at2759"/>
<dbReference type="InterPro" id="IPR013819">
    <property type="entry name" value="LipOase_C"/>
</dbReference>
<dbReference type="EMBL" id="KK100480">
    <property type="protein sequence ID" value="KIZ05622.1"/>
    <property type="molecule type" value="Genomic_DNA"/>
</dbReference>